<evidence type="ECO:0000256" key="1">
    <source>
        <dbReference type="ARBA" id="ARBA00004651"/>
    </source>
</evidence>
<comment type="caution">
    <text evidence="9">The sequence shown here is derived from an EMBL/GenBank/DDBJ whole genome shotgun (WGS) entry which is preliminary data.</text>
</comment>
<sequence>MPQPAPVTEVTPDAAGRRRRVVFDRRVVRRALAAAALVALVLLGSYFIPLPSIGSVRAWGDDLGPAFPWLFFAAYAIVTIAPIPRSTFTVMAGIFFGPVVGFVGAMIASSIAAVAAFGLVRALGRDRVRPFLKKPVVKAVEYRLERRGWLAVGSLRLIAACPFSVANYCSALSSVRPVPFTVASIIGMAPGTAAVVILGDSLTGETNPLQLLVSGALFAVGIAGLILDARLPVASDGSQAPRPEKGSSSSLT</sequence>
<organism evidence="9 10">
    <name type="scientific">Gordonia amicalis</name>
    <dbReference type="NCBI Taxonomy" id="89053"/>
    <lineage>
        <taxon>Bacteria</taxon>
        <taxon>Bacillati</taxon>
        <taxon>Actinomycetota</taxon>
        <taxon>Actinomycetes</taxon>
        <taxon>Mycobacteriales</taxon>
        <taxon>Gordoniaceae</taxon>
        <taxon>Gordonia</taxon>
    </lineage>
</organism>
<dbReference type="InterPro" id="IPR015414">
    <property type="entry name" value="TMEM64"/>
</dbReference>
<protein>
    <recommendedName>
        <fullName evidence="7">TVP38/TMEM64 family membrane protein</fullName>
    </recommendedName>
</protein>
<evidence type="ECO:0000256" key="7">
    <source>
        <dbReference type="RuleBase" id="RU366058"/>
    </source>
</evidence>
<feature type="transmembrane region" description="Helical" evidence="7">
    <location>
        <begin position="27"/>
        <end position="46"/>
    </location>
</feature>
<evidence type="ECO:0000313" key="9">
    <source>
        <dbReference type="EMBL" id="MDV6313721.1"/>
    </source>
</evidence>
<comment type="similarity">
    <text evidence="2 7">Belongs to the TVP38/TMEM64 family.</text>
</comment>
<dbReference type="EMBL" id="JAWLKH010000022">
    <property type="protein sequence ID" value="MDV6313721.1"/>
    <property type="molecule type" value="Genomic_DNA"/>
</dbReference>
<feature type="domain" description="VTT" evidence="8">
    <location>
        <begin position="83"/>
        <end position="200"/>
    </location>
</feature>
<reference evidence="9" key="1">
    <citation type="submission" date="2023-10" db="EMBL/GenBank/DDBJ databases">
        <title>Development of a sustainable strategy for remediation of hydrocarbon-contaminated territories based on the waste exchange concept.</title>
        <authorList>
            <person name="Krivoruchko A."/>
        </authorList>
    </citation>
    <scope>NUCLEOTIDE SEQUENCE</scope>
    <source>
        <strain evidence="9">IEGM 1279</strain>
    </source>
</reference>
<evidence type="ECO:0000256" key="2">
    <source>
        <dbReference type="ARBA" id="ARBA00008640"/>
    </source>
</evidence>
<evidence type="ECO:0000256" key="4">
    <source>
        <dbReference type="ARBA" id="ARBA00022692"/>
    </source>
</evidence>
<keyword evidence="3 7" id="KW-1003">Cell membrane</keyword>
<dbReference type="Proteomes" id="UP001185922">
    <property type="component" value="Unassembled WGS sequence"/>
</dbReference>
<feature type="transmembrane region" description="Helical" evidence="7">
    <location>
        <begin position="95"/>
        <end position="120"/>
    </location>
</feature>
<keyword evidence="6 7" id="KW-0472">Membrane</keyword>
<comment type="subcellular location">
    <subcellularLocation>
        <location evidence="1 7">Cell membrane</location>
        <topology evidence="1 7">Multi-pass membrane protein</topology>
    </subcellularLocation>
</comment>
<dbReference type="Pfam" id="PF09335">
    <property type="entry name" value="VTT_dom"/>
    <property type="match status" value="1"/>
</dbReference>
<feature type="transmembrane region" description="Helical" evidence="7">
    <location>
        <begin position="66"/>
        <end position="83"/>
    </location>
</feature>
<evidence type="ECO:0000256" key="6">
    <source>
        <dbReference type="ARBA" id="ARBA00023136"/>
    </source>
</evidence>
<dbReference type="InterPro" id="IPR032816">
    <property type="entry name" value="VTT_dom"/>
</dbReference>
<dbReference type="PANTHER" id="PTHR12677:SF59">
    <property type="entry name" value="GOLGI APPARATUS MEMBRANE PROTEIN TVP38-RELATED"/>
    <property type="match status" value="1"/>
</dbReference>
<name>A0AAE4RAE7_9ACTN</name>
<dbReference type="RefSeq" id="WP_317510345.1">
    <property type="nucleotide sequence ID" value="NZ_JAWLKH010000022.1"/>
</dbReference>
<dbReference type="AlphaFoldDB" id="A0AAE4RAE7"/>
<evidence type="ECO:0000256" key="5">
    <source>
        <dbReference type="ARBA" id="ARBA00022989"/>
    </source>
</evidence>
<evidence type="ECO:0000259" key="8">
    <source>
        <dbReference type="Pfam" id="PF09335"/>
    </source>
</evidence>
<proteinExistence type="inferred from homology"/>
<feature type="transmembrane region" description="Helical" evidence="7">
    <location>
        <begin position="178"/>
        <end position="197"/>
    </location>
</feature>
<keyword evidence="4 7" id="KW-0812">Transmembrane</keyword>
<dbReference type="PANTHER" id="PTHR12677">
    <property type="entry name" value="GOLGI APPARATUS MEMBRANE PROTEIN TVP38-RELATED"/>
    <property type="match status" value="1"/>
</dbReference>
<evidence type="ECO:0000256" key="3">
    <source>
        <dbReference type="ARBA" id="ARBA00022475"/>
    </source>
</evidence>
<dbReference type="GO" id="GO:0005886">
    <property type="term" value="C:plasma membrane"/>
    <property type="evidence" value="ECO:0007669"/>
    <property type="project" value="UniProtKB-SubCell"/>
</dbReference>
<feature type="transmembrane region" description="Helical" evidence="7">
    <location>
        <begin position="209"/>
        <end position="227"/>
    </location>
</feature>
<gene>
    <name evidence="9" type="ORF">R3Q15_17815</name>
</gene>
<accession>A0AAE4RAE7</accession>
<evidence type="ECO:0000313" key="10">
    <source>
        <dbReference type="Proteomes" id="UP001185922"/>
    </source>
</evidence>
<keyword evidence="5 7" id="KW-1133">Transmembrane helix</keyword>